<sequence length="251" mass="28314">MAIMHSSLSKSSDDETAYLAYPILEYSPSHTNDNHHNPSTTTKILPTAATHPRGPTPYNCGVVFFFHIPSTGGASISNWLHEYANPSNGNITYYSSWGVSIGRDGKFRPNLQKIQDAFIDGMNDHVENLGSSEWRAGQYHLVQPPLNSTEDLWYKWRATVEGQGCQMVNAIMLRDPLNHAMSLYKMLKKKNGTREEWMDHLKHPGGTGKWATMLDFFLYNINGPTGRNPSNATKEEKVRRGIELLQSISTW</sequence>
<proteinExistence type="predicted"/>
<reference evidence="1" key="1">
    <citation type="submission" date="2023-06" db="EMBL/GenBank/DDBJ databases">
        <title>Survivors Of The Sea: Transcriptome response of Skeletonema marinoi to long-term dormancy.</title>
        <authorList>
            <person name="Pinder M.I.M."/>
            <person name="Kourtchenko O."/>
            <person name="Robertson E.K."/>
            <person name="Larsson T."/>
            <person name="Maumus F."/>
            <person name="Osuna-Cruz C.M."/>
            <person name="Vancaester E."/>
            <person name="Stenow R."/>
            <person name="Vandepoele K."/>
            <person name="Ploug H."/>
            <person name="Bruchert V."/>
            <person name="Godhe A."/>
            <person name="Topel M."/>
        </authorList>
    </citation>
    <scope>NUCLEOTIDE SEQUENCE</scope>
    <source>
        <strain evidence="1">R05AC</strain>
    </source>
</reference>
<name>A0AAD9DBK7_9STRA</name>
<protein>
    <recommendedName>
        <fullName evidence="3">Sulfotransferase domain-containing protein</fullName>
    </recommendedName>
</protein>
<dbReference type="InterPro" id="IPR027417">
    <property type="entry name" value="P-loop_NTPase"/>
</dbReference>
<comment type="caution">
    <text evidence="1">The sequence shown here is derived from an EMBL/GenBank/DDBJ whole genome shotgun (WGS) entry which is preliminary data.</text>
</comment>
<evidence type="ECO:0000313" key="1">
    <source>
        <dbReference type="EMBL" id="KAK1739979.1"/>
    </source>
</evidence>
<gene>
    <name evidence="1" type="ORF">QTG54_009738</name>
</gene>
<dbReference type="AlphaFoldDB" id="A0AAD9DBK7"/>
<organism evidence="1 2">
    <name type="scientific">Skeletonema marinoi</name>
    <dbReference type="NCBI Taxonomy" id="267567"/>
    <lineage>
        <taxon>Eukaryota</taxon>
        <taxon>Sar</taxon>
        <taxon>Stramenopiles</taxon>
        <taxon>Ochrophyta</taxon>
        <taxon>Bacillariophyta</taxon>
        <taxon>Coscinodiscophyceae</taxon>
        <taxon>Thalassiosirophycidae</taxon>
        <taxon>Thalassiosirales</taxon>
        <taxon>Skeletonemataceae</taxon>
        <taxon>Skeletonema</taxon>
        <taxon>Skeletonema marinoi-dohrnii complex</taxon>
    </lineage>
</organism>
<accession>A0AAD9DBK7</accession>
<dbReference type="Proteomes" id="UP001224775">
    <property type="component" value="Unassembled WGS sequence"/>
</dbReference>
<evidence type="ECO:0000313" key="2">
    <source>
        <dbReference type="Proteomes" id="UP001224775"/>
    </source>
</evidence>
<evidence type="ECO:0008006" key="3">
    <source>
        <dbReference type="Google" id="ProtNLM"/>
    </source>
</evidence>
<keyword evidence="2" id="KW-1185">Reference proteome</keyword>
<dbReference type="EMBL" id="JATAAI010000017">
    <property type="protein sequence ID" value="KAK1739979.1"/>
    <property type="molecule type" value="Genomic_DNA"/>
</dbReference>
<dbReference type="Gene3D" id="3.40.50.300">
    <property type="entry name" value="P-loop containing nucleotide triphosphate hydrolases"/>
    <property type="match status" value="1"/>
</dbReference>